<name>A0ACB8G6X7_9SAUR</name>
<comment type="caution">
    <text evidence="1">The sequence shown here is derived from an EMBL/GenBank/DDBJ whole genome shotgun (WGS) entry which is preliminary data.</text>
</comment>
<reference evidence="1" key="1">
    <citation type="submission" date="2021-08" db="EMBL/GenBank/DDBJ databases">
        <title>The first chromosome-level gecko genome reveals the dynamic sex chromosomes of Neotropical dwarf geckos (Sphaerodactylidae: Sphaerodactylus).</title>
        <authorList>
            <person name="Pinto B.J."/>
            <person name="Keating S.E."/>
            <person name="Gamble T."/>
        </authorList>
    </citation>
    <scope>NUCLEOTIDE SEQUENCE</scope>
    <source>
        <strain evidence="1">TG3544</strain>
    </source>
</reference>
<gene>
    <name evidence="1" type="primary">TECPR2</name>
    <name evidence="1" type="ORF">K3G42_032386</name>
</gene>
<proteinExistence type="predicted"/>
<evidence type="ECO:0000313" key="2">
    <source>
        <dbReference type="Proteomes" id="UP000827872"/>
    </source>
</evidence>
<keyword evidence="2" id="KW-1185">Reference proteome</keyword>
<evidence type="ECO:0000313" key="1">
    <source>
        <dbReference type="EMBL" id="KAH8014892.1"/>
    </source>
</evidence>
<sequence length="291" mass="32505">MRLAEQAEPLLLPGKREQLLSRGTVESQRYIIRVTLIPLRSEMQSSGADYCITLGGQQTLWVLDLSILEICGSGQHPPSEETPRGRNNHWWQVSITDYVVFDQSSLFQTIIQATQTVATVAQAPVDKLRTAFWSQQLQCQPSLLAVNSSGVWISSGKNEFHVAKGSLIGTYWKNIVPRGTASATKWAYVIASAAPAKEGSFLWLRQSNKDLFCVSDQNPQFHPSTVQLPLDTEMVLYSACQDAMWGLNNLGQVFIRTLSPTCPSGMHWTKLDLSQLALRRYESYVGDIEIK</sequence>
<dbReference type="EMBL" id="CM037615">
    <property type="protein sequence ID" value="KAH8014892.1"/>
    <property type="molecule type" value="Genomic_DNA"/>
</dbReference>
<dbReference type="Proteomes" id="UP000827872">
    <property type="component" value="Linkage Group LG02"/>
</dbReference>
<protein>
    <submittedName>
        <fullName evidence="1">Tectonin beta-propeller repeat-containing protein 2</fullName>
    </submittedName>
</protein>
<accession>A0ACB8G6X7</accession>
<organism evidence="1 2">
    <name type="scientific">Sphaerodactylus townsendi</name>
    <dbReference type="NCBI Taxonomy" id="933632"/>
    <lineage>
        <taxon>Eukaryota</taxon>
        <taxon>Metazoa</taxon>
        <taxon>Chordata</taxon>
        <taxon>Craniata</taxon>
        <taxon>Vertebrata</taxon>
        <taxon>Euteleostomi</taxon>
        <taxon>Lepidosauria</taxon>
        <taxon>Squamata</taxon>
        <taxon>Bifurcata</taxon>
        <taxon>Gekkota</taxon>
        <taxon>Sphaerodactylidae</taxon>
        <taxon>Sphaerodactylus</taxon>
    </lineage>
</organism>